<keyword evidence="2" id="KW-1185">Reference proteome</keyword>
<comment type="caution">
    <text evidence="1">The sequence shown here is derived from an EMBL/GenBank/DDBJ whole genome shotgun (WGS) entry which is preliminary data.</text>
</comment>
<reference evidence="1" key="1">
    <citation type="submission" date="2021-06" db="EMBL/GenBank/DDBJ databases">
        <authorList>
            <person name="Kallberg Y."/>
            <person name="Tangrot J."/>
            <person name="Rosling A."/>
        </authorList>
    </citation>
    <scope>NUCLEOTIDE SEQUENCE</scope>
    <source>
        <strain evidence="1">IL203A</strain>
    </source>
</reference>
<dbReference type="EMBL" id="CAJVPU010001691">
    <property type="protein sequence ID" value="CAG8486323.1"/>
    <property type="molecule type" value="Genomic_DNA"/>
</dbReference>
<name>A0ACA9KQ42_9GLOM</name>
<sequence length="295" mass="33997">MTNYTLMTFMIRLSLLIFRAPQFISKRYDRKNEQIEFDKEPPALTSSVIDEHRFIEGRRFRIATNATYIFPSDCKEATRFNETMKLMKRLFDSSYSAPVEKLLINGAKVLEIGTSGGFWLTDMSKQYSMSTFLGLDTSTIFNPECLPENCAFLEYNYFNEIPFPENIFGIISEIVNAGPATKTFVESMLKCFHFNGLDPNIVRTFPRKLKSLNIRNIQVVEIPFYFSPNHPISKNKGQELLLATAESLRVMIKLTVGYTDEEYDVLVKNIIAETEIFNMYTVCVRTFGQKSLDIT</sequence>
<accession>A0ACA9KQ42</accession>
<protein>
    <submittedName>
        <fullName evidence="1">7201_t:CDS:1</fullName>
    </submittedName>
</protein>
<dbReference type="Proteomes" id="UP000789702">
    <property type="component" value="Unassembled WGS sequence"/>
</dbReference>
<organism evidence="1 2">
    <name type="scientific">Dentiscutata heterogama</name>
    <dbReference type="NCBI Taxonomy" id="1316150"/>
    <lineage>
        <taxon>Eukaryota</taxon>
        <taxon>Fungi</taxon>
        <taxon>Fungi incertae sedis</taxon>
        <taxon>Mucoromycota</taxon>
        <taxon>Glomeromycotina</taxon>
        <taxon>Glomeromycetes</taxon>
        <taxon>Diversisporales</taxon>
        <taxon>Gigasporaceae</taxon>
        <taxon>Dentiscutata</taxon>
    </lineage>
</organism>
<gene>
    <name evidence="1" type="ORF">DHETER_LOCUS2360</name>
</gene>
<evidence type="ECO:0000313" key="2">
    <source>
        <dbReference type="Proteomes" id="UP000789702"/>
    </source>
</evidence>
<proteinExistence type="predicted"/>
<evidence type="ECO:0000313" key="1">
    <source>
        <dbReference type="EMBL" id="CAG8486323.1"/>
    </source>
</evidence>